<keyword evidence="1 8" id="KW-0963">Cytoplasm</keyword>
<comment type="function">
    <text evidence="8">Transfers a GMP moiety from GTP to Mo-molybdopterin (Mo-MPT) cofactor (Moco or molybdenum cofactor) to form Mo-molybdopterin guanine dinucleotide (Mo-MGD) cofactor.</text>
</comment>
<feature type="binding site" evidence="8">
    <location>
        <position position="71"/>
    </location>
    <ligand>
        <name>GTP</name>
        <dbReference type="ChEBI" id="CHEBI:37565"/>
    </ligand>
</feature>
<dbReference type="NCBIfam" id="TIGR02665">
    <property type="entry name" value="molyb_mobA"/>
    <property type="match status" value="1"/>
</dbReference>
<evidence type="ECO:0000256" key="8">
    <source>
        <dbReference type="HAMAP-Rule" id="MF_00316"/>
    </source>
</evidence>
<keyword evidence="2 8" id="KW-0808">Transferase</keyword>
<feature type="binding site" evidence="8">
    <location>
        <begin position="9"/>
        <end position="11"/>
    </location>
    <ligand>
        <name>GTP</name>
        <dbReference type="ChEBI" id="CHEBI:37565"/>
    </ligand>
</feature>
<evidence type="ECO:0000259" key="9">
    <source>
        <dbReference type="Pfam" id="PF12804"/>
    </source>
</evidence>
<comment type="domain">
    <text evidence="8">The N-terminal domain determines nucleotide recognition and specific binding, while the C-terminal domain determines the specific binding to the target protein.</text>
</comment>
<dbReference type="HOGENOM" id="CLU_055597_5_1_6"/>
<comment type="cofactor">
    <cofactor evidence="8">
        <name>Mg(2+)</name>
        <dbReference type="ChEBI" id="CHEBI:18420"/>
    </cofactor>
</comment>
<keyword evidence="4 8" id="KW-0547">Nucleotide-binding</keyword>
<evidence type="ECO:0000256" key="6">
    <source>
        <dbReference type="ARBA" id="ARBA00023134"/>
    </source>
</evidence>
<dbReference type="SUPFAM" id="SSF53448">
    <property type="entry name" value="Nucleotide-diphospho-sugar transferases"/>
    <property type="match status" value="1"/>
</dbReference>
<dbReference type="InterPro" id="IPR013482">
    <property type="entry name" value="Molybde_CF_guanTrfase"/>
</dbReference>
<dbReference type="KEGG" id="apac:S7S_12260"/>
<dbReference type="PANTHER" id="PTHR19136:SF81">
    <property type="entry name" value="MOLYBDENUM COFACTOR GUANYLYLTRANSFERASE"/>
    <property type="match status" value="1"/>
</dbReference>
<dbReference type="GO" id="GO:0005737">
    <property type="term" value="C:cytoplasm"/>
    <property type="evidence" value="ECO:0007669"/>
    <property type="project" value="UniProtKB-SubCell"/>
</dbReference>
<comment type="caution">
    <text evidence="8">Lacks conserved residue(s) required for the propagation of feature annotation.</text>
</comment>
<gene>
    <name evidence="8" type="primary">mobA</name>
    <name evidence="10" type="ORF">S7S_12260</name>
</gene>
<comment type="similarity">
    <text evidence="8">Belongs to the MobA family.</text>
</comment>
<dbReference type="InterPro" id="IPR025877">
    <property type="entry name" value="MobA-like_NTP_Trfase"/>
</dbReference>
<feature type="binding site" evidence="8">
    <location>
        <position position="22"/>
    </location>
    <ligand>
        <name>GTP</name>
        <dbReference type="ChEBI" id="CHEBI:37565"/>
    </ligand>
</feature>
<comment type="subunit">
    <text evidence="8">Monomer.</text>
</comment>
<evidence type="ECO:0000256" key="2">
    <source>
        <dbReference type="ARBA" id="ARBA00022679"/>
    </source>
</evidence>
<name>A0A0B4XKR2_9GAMM</name>
<dbReference type="HAMAP" id="MF_00316">
    <property type="entry name" value="MobA"/>
    <property type="match status" value="1"/>
</dbReference>
<dbReference type="AlphaFoldDB" id="A0A0B4XKR2"/>
<keyword evidence="6 8" id="KW-0342">GTP-binding</keyword>
<dbReference type="CDD" id="cd02503">
    <property type="entry name" value="MobA"/>
    <property type="match status" value="1"/>
</dbReference>
<dbReference type="PANTHER" id="PTHR19136">
    <property type="entry name" value="MOLYBDENUM COFACTOR GUANYLYLTRANSFERASE"/>
    <property type="match status" value="1"/>
</dbReference>
<dbReference type="InterPro" id="IPR029044">
    <property type="entry name" value="Nucleotide-diphossugar_trans"/>
</dbReference>
<proteinExistence type="inferred from homology"/>
<evidence type="ECO:0000256" key="7">
    <source>
        <dbReference type="ARBA" id="ARBA00023150"/>
    </source>
</evidence>
<evidence type="ECO:0000313" key="11">
    <source>
        <dbReference type="Proteomes" id="UP000006764"/>
    </source>
</evidence>
<feature type="binding site" evidence="8">
    <location>
        <position position="101"/>
    </location>
    <ligand>
        <name>Mg(2+)</name>
        <dbReference type="ChEBI" id="CHEBI:18420"/>
    </ligand>
</feature>
<comment type="subcellular location">
    <subcellularLocation>
        <location evidence="8">Cytoplasm</location>
    </subcellularLocation>
</comment>
<evidence type="ECO:0000256" key="3">
    <source>
        <dbReference type="ARBA" id="ARBA00022723"/>
    </source>
</evidence>
<evidence type="ECO:0000256" key="1">
    <source>
        <dbReference type="ARBA" id="ARBA00022490"/>
    </source>
</evidence>
<dbReference type="GO" id="GO:0046872">
    <property type="term" value="F:metal ion binding"/>
    <property type="evidence" value="ECO:0007669"/>
    <property type="project" value="UniProtKB-KW"/>
</dbReference>
<dbReference type="Pfam" id="PF12804">
    <property type="entry name" value="NTP_transf_3"/>
    <property type="match status" value="1"/>
</dbReference>
<keyword evidence="7 8" id="KW-0501">Molybdenum cofactor biosynthesis</keyword>
<dbReference type="GO" id="GO:0006777">
    <property type="term" value="P:Mo-molybdopterin cofactor biosynthetic process"/>
    <property type="evidence" value="ECO:0007669"/>
    <property type="project" value="UniProtKB-KW"/>
</dbReference>
<sequence length="193" mass="21247">MSHYTLIILAGGAGRRMGGADKGLLPWHGQPVVQHLLQRFNDASQHLLVVNRHLAEYRALAAPFGAQVLQDQSEALLGPLAGLQAALSAARCAQCVLLPCDMPRLPATLPRQLCAARLDTADIAVLHDGQRLQPLCMALDSGYWQQNLDSWLNDRDRSVHGWLRDKPIRPVQCNEAARDAFANLNYPDEWTSG</sequence>
<dbReference type="Proteomes" id="UP000006764">
    <property type="component" value="Chromosome"/>
</dbReference>
<dbReference type="STRING" id="391936.S7S_12260"/>
<evidence type="ECO:0000256" key="5">
    <source>
        <dbReference type="ARBA" id="ARBA00022842"/>
    </source>
</evidence>
<dbReference type="GO" id="GO:0061603">
    <property type="term" value="F:molybdenum cofactor guanylyltransferase activity"/>
    <property type="evidence" value="ECO:0007669"/>
    <property type="project" value="UniProtKB-EC"/>
</dbReference>
<dbReference type="EC" id="2.7.7.77" evidence="8"/>
<keyword evidence="5 8" id="KW-0460">Magnesium</keyword>
<dbReference type="RefSeq" id="WP_008736684.1">
    <property type="nucleotide sequence ID" value="NZ_CP004387.1"/>
</dbReference>
<protein>
    <recommendedName>
        <fullName evidence="8">Molybdenum cofactor guanylyltransferase</fullName>
        <shortName evidence="8">MoCo guanylyltransferase</shortName>
        <ecNumber evidence="8">2.7.7.77</ecNumber>
    </recommendedName>
    <alternativeName>
        <fullName evidence="8">GTP:molybdopterin guanylyltransferase</fullName>
    </alternativeName>
    <alternativeName>
        <fullName evidence="8">Mo-MPT guanylyltransferase</fullName>
    </alternativeName>
    <alternativeName>
        <fullName evidence="8">Molybdopterin guanylyltransferase</fullName>
    </alternativeName>
    <alternativeName>
        <fullName evidence="8">Molybdopterin-guanine dinucleotide synthase</fullName>
        <shortName evidence="8">MGD synthase</shortName>
    </alternativeName>
</protein>
<organism evidence="10 11">
    <name type="scientific">Isoalcanivorax pacificus W11-5</name>
    <dbReference type="NCBI Taxonomy" id="391936"/>
    <lineage>
        <taxon>Bacteria</taxon>
        <taxon>Pseudomonadati</taxon>
        <taxon>Pseudomonadota</taxon>
        <taxon>Gammaproteobacteria</taxon>
        <taxon>Oceanospirillales</taxon>
        <taxon>Alcanivoracaceae</taxon>
        <taxon>Isoalcanivorax</taxon>
    </lineage>
</organism>
<evidence type="ECO:0000313" key="10">
    <source>
        <dbReference type="EMBL" id="AJD48864.1"/>
    </source>
</evidence>
<dbReference type="EMBL" id="CP004387">
    <property type="protein sequence ID" value="AJD48864.1"/>
    <property type="molecule type" value="Genomic_DNA"/>
</dbReference>
<feature type="binding site" evidence="8">
    <location>
        <position position="101"/>
    </location>
    <ligand>
        <name>GTP</name>
        <dbReference type="ChEBI" id="CHEBI:37565"/>
    </ligand>
</feature>
<keyword evidence="11" id="KW-1185">Reference proteome</keyword>
<comment type="catalytic activity">
    <reaction evidence="8">
        <text>Mo-molybdopterin + GTP + H(+) = Mo-molybdopterin guanine dinucleotide + diphosphate</text>
        <dbReference type="Rhea" id="RHEA:34243"/>
        <dbReference type="ChEBI" id="CHEBI:15378"/>
        <dbReference type="ChEBI" id="CHEBI:33019"/>
        <dbReference type="ChEBI" id="CHEBI:37565"/>
        <dbReference type="ChEBI" id="CHEBI:71302"/>
        <dbReference type="ChEBI" id="CHEBI:71310"/>
        <dbReference type="EC" id="2.7.7.77"/>
    </reaction>
</comment>
<feature type="domain" description="MobA-like NTP transferase" evidence="9">
    <location>
        <begin position="7"/>
        <end position="155"/>
    </location>
</feature>
<keyword evidence="3 8" id="KW-0479">Metal-binding</keyword>
<accession>A0A0B4XKR2</accession>
<dbReference type="Gene3D" id="3.90.550.10">
    <property type="entry name" value="Spore Coat Polysaccharide Biosynthesis Protein SpsA, Chain A"/>
    <property type="match status" value="1"/>
</dbReference>
<evidence type="ECO:0000256" key="4">
    <source>
        <dbReference type="ARBA" id="ARBA00022741"/>
    </source>
</evidence>
<dbReference type="GO" id="GO:0005525">
    <property type="term" value="F:GTP binding"/>
    <property type="evidence" value="ECO:0007669"/>
    <property type="project" value="UniProtKB-UniRule"/>
</dbReference>
<reference evidence="10 11" key="1">
    <citation type="journal article" date="2012" name="J. Bacteriol.">
        <title>Genome sequence of an alkane-degrading bacterium, Alcanivorax pacificus type strain W11-5, isolated from deep sea sediment.</title>
        <authorList>
            <person name="Lai Q."/>
            <person name="Shao Z."/>
        </authorList>
    </citation>
    <scope>NUCLEOTIDE SEQUENCE [LARGE SCALE GENOMIC DNA]</scope>
    <source>
        <strain evidence="10 11">W11-5</strain>
    </source>
</reference>